<proteinExistence type="predicted"/>
<gene>
    <name evidence="3" type="ORF">GCM10017764_34580</name>
</gene>
<evidence type="ECO:0000259" key="2">
    <source>
        <dbReference type="Pfam" id="PF16344"/>
    </source>
</evidence>
<evidence type="ECO:0000313" key="3">
    <source>
        <dbReference type="EMBL" id="GHE48645.1"/>
    </source>
</evidence>
<dbReference type="InterPro" id="IPR006860">
    <property type="entry name" value="FecR"/>
</dbReference>
<dbReference type="Pfam" id="PF16344">
    <property type="entry name" value="FecR_C"/>
    <property type="match status" value="1"/>
</dbReference>
<dbReference type="EMBL" id="BNAF01000018">
    <property type="protein sequence ID" value="GHE48645.1"/>
    <property type="molecule type" value="Genomic_DNA"/>
</dbReference>
<protein>
    <submittedName>
        <fullName evidence="3">Iron dicitrate transporter FecR</fullName>
    </submittedName>
</protein>
<organism evidence="3 4">
    <name type="scientific">Sphingobacterium griseoflavum</name>
    <dbReference type="NCBI Taxonomy" id="1474952"/>
    <lineage>
        <taxon>Bacteria</taxon>
        <taxon>Pseudomonadati</taxon>
        <taxon>Bacteroidota</taxon>
        <taxon>Sphingobacteriia</taxon>
        <taxon>Sphingobacteriales</taxon>
        <taxon>Sphingobacteriaceae</taxon>
        <taxon>Sphingobacterium</taxon>
    </lineage>
</organism>
<name>A0ABQ3I2S0_9SPHI</name>
<dbReference type="Pfam" id="PF04773">
    <property type="entry name" value="FecR"/>
    <property type="match status" value="1"/>
</dbReference>
<accession>A0ABQ3I2S0</accession>
<feature type="domain" description="Protein FecR C-terminal" evidence="2">
    <location>
        <begin position="299"/>
        <end position="368"/>
    </location>
</feature>
<dbReference type="Gene3D" id="3.55.50.30">
    <property type="match status" value="1"/>
</dbReference>
<feature type="domain" description="FecR protein" evidence="1">
    <location>
        <begin position="164"/>
        <end position="259"/>
    </location>
</feature>
<dbReference type="PANTHER" id="PTHR30273">
    <property type="entry name" value="PERIPLASMIC SIGNAL SENSOR AND SIGMA FACTOR ACTIVATOR FECR-RELATED"/>
    <property type="match status" value="1"/>
</dbReference>
<dbReference type="Proteomes" id="UP000620550">
    <property type="component" value="Unassembled WGS sequence"/>
</dbReference>
<evidence type="ECO:0000313" key="4">
    <source>
        <dbReference type="Proteomes" id="UP000620550"/>
    </source>
</evidence>
<dbReference type="InterPro" id="IPR012373">
    <property type="entry name" value="Ferrdict_sens_TM"/>
</dbReference>
<dbReference type="InterPro" id="IPR032508">
    <property type="entry name" value="FecR_C"/>
</dbReference>
<evidence type="ECO:0000259" key="1">
    <source>
        <dbReference type="Pfam" id="PF04773"/>
    </source>
</evidence>
<comment type="caution">
    <text evidence="3">The sequence shown here is derived from an EMBL/GenBank/DDBJ whole genome shotgun (WGS) entry which is preliminary data.</text>
</comment>
<keyword evidence="4" id="KW-1185">Reference proteome</keyword>
<dbReference type="PANTHER" id="PTHR30273:SF2">
    <property type="entry name" value="PROTEIN FECR"/>
    <property type="match status" value="1"/>
</dbReference>
<dbReference type="RefSeq" id="WP_189627981.1">
    <property type="nucleotide sequence ID" value="NZ_BNAF01000018.1"/>
</dbReference>
<reference evidence="4" key="1">
    <citation type="journal article" date="2019" name="Int. J. Syst. Evol. Microbiol.">
        <title>The Global Catalogue of Microorganisms (GCM) 10K type strain sequencing project: providing services to taxonomists for standard genome sequencing and annotation.</title>
        <authorList>
            <consortium name="The Broad Institute Genomics Platform"/>
            <consortium name="The Broad Institute Genome Sequencing Center for Infectious Disease"/>
            <person name="Wu L."/>
            <person name="Ma J."/>
        </authorList>
    </citation>
    <scope>NUCLEOTIDE SEQUENCE [LARGE SCALE GENOMIC DNA]</scope>
    <source>
        <strain evidence="4">CGMCC 1.12966</strain>
    </source>
</reference>
<dbReference type="PIRSF" id="PIRSF018266">
    <property type="entry name" value="FecR"/>
    <property type="match status" value="1"/>
</dbReference>
<sequence length="370" mass="41098">MRKSEELLRDYIEGTANEQQRAVLEKWYAELDVADASNMTAEQRKQQLAHIRKQLPGYSVRIWPLWKRLAVASSIVLAVGISSILFYNSTHRDRVKLSSESHDVEPGVVGATLTLANGTTIDLNDITDGEVARQAGVCVTKTADGQLVYEMDGSYGDADQINMLATDKGQTYVLILPDKTKVRLNAASSLTYSASLNKGMQRKVSLRGEAYFEVEKDAKRPFVVQTGKQTVHVLGTHFNINGYEEEDAIATTLVEGSVKVLSDGSSAILHPGEQALNSADGLIIKQVDLEAVVDWTQGDFYFNHVDFKTAMNKIARWYDVDIIYDPSFRDDIEAGGWIARKNKLSSVLETIESSGLVHFKIQGRKVYVYP</sequence>
<dbReference type="Gene3D" id="2.60.120.1440">
    <property type="match status" value="1"/>
</dbReference>